<dbReference type="EMBL" id="KN655473">
    <property type="protein sequence ID" value="KHN24294.1"/>
    <property type="molecule type" value="Genomic_DNA"/>
</dbReference>
<evidence type="ECO:0000313" key="5">
    <source>
        <dbReference type="Proteomes" id="UP000289340"/>
    </source>
</evidence>
<protein>
    <submittedName>
        <fullName evidence="3">Uncharacterized protein</fullName>
    </submittedName>
</protein>
<dbReference type="EMBL" id="QZWG01000017">
    <property type="protein sequence ID" value="RZB57370.1"/>
    <property type="molecule type" value="Genomic_DNA"/>
</dbReference>
<feature type="compositionally biased region" description="Low complexity" evidence="1">
    <location>
        <begin position="36"/>
        <end position="45"/>
    </location>
</feature>
<dbReference type="AlphaFoldDB" id="A0A0B2QWA6"/>
<keyword evidence="5" id="KW-1185">Reference proteome</keyword>
<evidence type="ECO:0000256" key="1">
    <source>
        <dbReference type="SAM" id="MobiDB-lite"/>
    </source>
</evidence>
<feature type="chain" id="PRO_5040563166" evidence="2">
    <location>
        <begin position="29"/>
        <end position="87"/>
    </location>
</feature>
<accession>A0A0B2QWA6</accession>
<organism evidence="3">
    <name type="scientific">Glycine soja</name>
    <name type="common">Wild soybean</name>
    <dbReference type="NCBI Taxonomy" id="3848"/>
    <lineage>
        <taxon>Eukaryota</taxon>
        <taxon>Viridiplantae</taxon>
        <taxon>Streptophyta</taxon>
        <taxon>Embryophyta</taxon>
        <taxon>Tracheophyta</taxon>
        <taxon>Spermatophyta</taxon>
        <taxon>Magnoliopsida</taxon>
        <taxon>eudicotyledons</taxon>
        <taxon>Gunneridae</taxon>
        <taxon>Pentapetalae</taxon>
        <taxon>rosids</taxon>
        <taxon>fabids</taxon>
        <taxon>Fabales</taxon>
        <taxon>Fabaceae</taxon>
        <taxon>Papilionoideae</taxon>
        <taxon>50 kb inversion clade</taxon>
        <taxon>NPAAA clade</taxon>
        <taxon>indigoferoid/millettioid clade</taxon>
        <taxon>Phaseoleae</taxon>
        <taxon>Glycine</taxon>
        <taxon>Glycine subgen. Soja</taxon>
    </lineage>
</organism>
<feature type="signal peptide" evidence="2">
    <location>
        <begin position="1"/>
        <end position="28"/>
    </location>
</feature>
<evidence type="ECO:0000313" key="4">
    <source>
        <dbReference type="EMBL" id="RZB57370.1"/>
    </source>
</evidence>
<dbReference type="Proteomes" id="UP000289340">
    <property type="component" value="Chromosome 17"/>
</dbReference>
<reference evidence="3" key="1">
    <citation type="submission" date="2014-07" db="EMBL/GenBank/DDBJ databases">
        <title>Identification of a novel salt tolerance gene in wild soybean by whole-genome sequencing.</title>
        <authorList>
            <person name="Lam H.-M."/>
            <person name="Qi X."/>
            <person name="Li M.-W."/>
            <person name="Liu X."/>
            <person name="Xie M."/>
            <person name="Ni M."/>
            <person name="Xu X."/>
        </authorList>
    </citation>
    <scope>NUCLEOTIDE SEQUENCE [LARGE SCALE GENOMIC DNA]</scope>
    <source>
        <tissue evidence="3">Root</tissue>
    </source>
</reference>
<name>A0A0B2QWA6_GLYSO</name>
<feature type="region of interest" description="Disordered" evidence="1">
    <location>
        <begin position="34"/>
        <end position="87"/>
    </location>
</feature>
<evidence type="ECO:0000256" key="2">
    <source>
        <dbReference type="SAM" id="SignalP"/>
    </source>
</evidence>
<reference evidence="4 5" key="2">
    <citation type="submission" date="2018-09" db="EMBL/GenBank/DDBJ databases">
        <title>A high-quality reference genome of wild soybean provides a powerful tool to mine soybean genomes.</title>
        <authorList>
            <person name="Xie M."/>
            <person name="Chung C.Y.L."/>
            <person name="Li M.-W."/>
            <person name="Wong F.-L."/>
            <person name="Chan T.-F."/>
            <person name="Lam H.-M."/>
        </authorList>
    </citation>
    <scope>NUCLEOTIDE SEQUENCE [LARGE SCALE GENOMIC DNA]</scope>
    <source>
        <strain evidence="5">cv. W05</strain>
        <tissue evidence="4">Hypocotyl of etiolated seedlings</tissue>
    </source>
</reference>
<proteinExistence type="predicted"/>
<dbReference type="Proteomes" id="UP000053555">
    <property type="component" value="Unassembled WGS sequence"/>
</dbReference>
<evidence type="ECO:0000313" key="3">
    <source>
        <dbReference type="EMBL" id="KHN24294.1"/>
    </source>
</evidence>
<gene>
    <name evidence="4" type="ORF">D0Y65_046158</name>
    <name evidence="3" type="ORF">glysoja_045186</name>
</gene>
<keyword evidence="2" id="KW-0732">Signal</keyword>
<sequence>MARNKFISSMIIFLALIIFCRQFHSTKARYLKHNQAKNNSNNNKHLGNDVHGDISATGVAPPPGRGVEDFRPMTPRHSPGVGHSVHN</sequence>